<sequence>MAIELDHFIVSCRNRGASAKLLAELLGVPWEETSFAVFSPVYINDGLTLDFQQTEEAYPIAHYCFRVSQHEFDAILARIQAAGIAYRSNVRGPVDMKINKDYGGDMIYWNEPDGHQWEILTVSYARQAGPAIEASRTKS</sequence>
<proteinExistence type="predicted"/>
<comment type="caution">
    <text evidence="2">The sequence shown here is derived from an EMBL/GenBank/DDBJ whole genome shotgun (WGS) entry which is preliminary data.</text>
</comment>
<evidence type="ECO:0000313" key="3">
    <source>
        <dbReference type="Proteomes" id="UP000230390"/>
    </source>
</evidence>
<gene>
    <name evidence="2" type="ORF">CR105_14135</name>
</gene>
<dbReference type="PROSITE" id="PS51819">
    <property type="entry name" value="VOC"/>
    <property type="match status" value="1"/>
</dbReference>
<dbReference type="AlphaFoldDB" id="A0A2G8TEJ5"/>
<dbReference type="Proteomes" id="UP000230390">
    <property type="component" value="Unassembled WGS sequence"/>
</dbReference>
<dbReference type="Gene3D" id="3.10.180.10">
    <property type="entry name" value="2,3-Dihydroxybiphenyl 1,2-Dioxygenase, domain 1"/>
    <property type="match status" value="1"/>
</dbReference>
<keyword evidence="3" id="KW-1185">Reference proteome</keyword>
<dbReference type="OrthoDB" id="9812656at2"/>
<dbReference type="InterPro" id="IPR029068">
    <property type="entry name" value="Glyas_Bleomycin-R_OHBP_Dase"/>
</dbReference>
<reference evidence="2 3" key="1">
    <citation type="submission" date="2017-10" db="EMBL/GenBank/DDBJ databases">
        <title>Massilia psychrophilum sp. nov., a novel purple-pigmented bacterium isolated from Tianshan glacier, Xinjiang Municipality, China.</title>
        <authorList>
            <person name="Wang H."/>
        </authorList>
    </citation>
    <scope>NUCLEOTIDE SEQUENCE [LARGE SCALE GENOMIC DNA]</scope>
    <source>
        <strain evidence="2 3">JCM 30074</strain>
    </source>
</reference>
<protein>
    <submittedName>
        <fullName evidence="2">Bleomycin resistance protein</fullName>
    </submittedName>
</protein>
<feature type="domain" description="VOC" evidence="1">
    <location>
        <begin position="4"/>
        <end position="122"/>
    </location>
</feature>
<dbReference type="InterPro" id="IPR037523">
    <property type="entry name" value="VOC_core"/>
</dbReference>
<dbReference type="SUPFAM" id="SSF54593">
    <property type="entry name" value="Glyoxalase/Bleomycin resistance protein/Dihydroxybiphenyl dioxygenase"/>
    <property type="match status" value="1"/>
</dbReference>
<dbReference type="EMBL" id="PDOC01000008">
    <property type="protein sequence ID" value="PIL44379.1"/>
    <property type="molecule type" value="Genomic_DNA"/>
</dbReference>
<accession>A0A2G8TEJ5</accession>
<evidence type="ECO:0000313" key="2">
    <source>
        <dbReference type="EMBL" id="PIL44379.1"/>
    </source>
</evidence>
<organism evidence="2 3">
    <name type="scientific">Massilia eurypsychrophila</name>
    <dbReference type="NCBI Taxonomy" id="1485217"/>
    <lineage>
        <taxon>Bacteria</taxon>
        <taxon>Pseudomonadati</taxon>
        <taxon>Pseudomonadota</taxon>
        <taxon>Betaproteobacteria</taxon>
        <taxon>Burkholderiales</taxon>
        <taxon>Oxalobacteraceae</taxon>
        <taxon>Telluria group</taxon>
        <taxon>Massilia</taxon>
    </lineage>
</organism>
<dbReference type="CDD" id="cd08351">
    <property type="entry name" value="ChaP_like"/>
    <property type="match status" value="1"/>
</dbReference>
<evidence type="ECO:0000259" key="1">
    <source>
        <dbReference type="PROSITE" id="PS51819"/>
    </source>
</evidence>
<name>A0A2G8TEJ5_9BURK</name>
<dbReference type="RefSeq" id="WP_099789453.1">
    <property type="nucleotide sequence ID" value="NZ_JBHLYV010000098.1"/>
</dbReference>